<sequence length="388" mass="41328">MIRIKRFIIGVAVGIVVIVSILGGAISDRLFGYRILDKFFPNQGSGAGITQQKVVTEESVVIDVVEKSSSSVVTVGITKAQPVANNFQWDPFGFFNRAELGKPEPVSQDIGSGFIVDKDGLIVTNKHVVADTSAKYRVITKDDKEYEVQKIYRDPTNDLAVLQISPDTTLVLKPVALGDSGNLKVGQFVIAIGTALGEFRQTVTTGVISGLGRGITAGSVFEGSVERLDNVIQTDAAINPGNSGGPLFNSAGQVIGINVAVAQGGQNVGFAIPINVIKDALDNFNQTGKFERAYLGVRYRLISQDLALMNEVPQGAYVVEVVVGSPAERAGVKIGDIITKFDGQAVKEADGGLAKFIGSKKIGDKVRLTIWRDGKESDVETTLQQSSE</sequence>
<keyword evidence="3" id="KW-0378">Hydrolase</keyword>
<evidence type="ECO:0000256" key="3">
    <source>
        <dbReference type="ARBA" id="ARBA00022801"/>
    </source>
</evidence>
<organism evidence="6 7">
    <name type="scientific">Candidatus Shapirobacteria bacterium CG09_land_8_20_14_0_10_47_13</name>
    <dbReference type="NCBI Taxonomy" id="1974481"/>
    <lineage>
        <taxon>Bacteria</taxon>
        <taxon>Candidatus Shapironibacteriota</taxon>
    </lineage>
</organism>
<dbReference type="GO" id="GO:0004252">
    <property type="term" value="F:serine-type endopeptidase activity"/>
    <property type="evidence" value="ECO:0007669"/>
    <property type="project" value="InterPro"/>
</dbReference>
<proteinExistence type="inferred from homology"/>
<dbReference type="Pfam" id="PF13365">
    <property type="entry name" value="Trypsin_2"/>
    <property type="match status" value="1"/>
</dbReference>
<protein>
    <recommendedName>
        <fullName evidence="5">PDZ domain-containing protein</fullName>
    </recommendedName>
</protein>
<dbReference type="InterPro" id="IPR001940">
    <property type="entry name" value="Peptidase_S1C"/>
</dbReference>
<keyword evidence="4" id="KW-0472">Membrane</keyword>
<dbReference type="PANTHER" id="PTHR43343">
    <property type="entry name" value="PEPTIDASE S12"/>
    <property type="match status" value="1"/>
</dbReference>
<keyword evidence="4" id="KW-1133">Transmembrane helix</keyword>
<dbReference type="SUPFAM" id="SSF50494">
    <property type="entry name" value="Trypsin-like serine proteases"/>
    <property type="match status" value="1"/>
</dbReference>
<evidence type="ECO:0000256" key="1">
    <source>
        <dbReference type="ARBA" id="ARBA00010541"/>
    </source>
</evidence>
<dbReference type="AlphaFoldDB" id="A0A2H0WMG7"/>
<dbReference type="EMBL" id="PEZJ01000025">
    <property type="protein sequence ID" value="PIS13847.1"/>
    <property type="molecule type" value="Genomic_DNA"/>
</dbReference>
<evidence type="ECO:0000313" key="7">
    <source>
        <dbReference type="Proteomes" id="UP000230033"/>
    </source>
</evidence>
<dbReference type="PRINTS" id="PR00834">
    <property type="entry name" value="PROTEASES2C"/>
</dbReference>
<gene>
    <name evidence="6" type="ORF">COT65_01995</name>
</gene>
<comment type="similarity">
    <text evidence="1">Belongs to the peptidase S1C family.</text>
</comment>
<feature type="domain" description="PDZ" evidence="5">
    <location>
        <begin position="273"/>
        <end position="347"/>
    </location>
</feature>
<dbReference type="InterPro" id="IPR051201">
    <property type="entry name" value="Chloro_Bact_Ser_Proteases"/>
</dbReference>
<feature type="transmembrane region" description="Helical" evidence="4">
    <location>
        <begin position="7"/>
        <end position="26"/>
    </location>
</feature>
<dbReference type="SMART" id="SM00228">
    <property type="entry name" value="PDZ"/>
    <property type="match status" value="1"/>
</dbReference>
<dbReference type="GO" id="GO:0006508">
    <property type="term" value="P:proteolysis"/>
    <property type="evidence" value="ECO:0007669"/>
    <property type="project" value="UniProtKB-KW"/>
</dbReference>
<evidence type="ECO:0000256" key="2">
    <source>
        <dbReference type="ARBA" id="ARBA00022670"/>
    </source>
</evidence>
<dbReference type="SUPFAM" id="SSF50156">
    <property type="entry name" value="PDZ domain-like"/>
    <property type="match status" value="1"/>
</dbReference>
<reference evidence="7" key="1">
    <citation type="submission" date="2017-09" db="EMBL/GenBank/DDBJ databases">
        <title>Depth-based differentiation of microbial function through sediment-hosted aquifers and enrichment of novel symbionts in the deep terrestrial subsurface.</title>
        <authorList>
            <person name="Probst A.J."/>
            <person name="Ladd B."/>
            <person name="Jarett J.K."/>
            <person name="Geller-Mcgrath D.E."/>
            <person name="Sieber C.M.K."/>
            <person name="Emerson J.B."/>
            <person name="Anantharaman K."/>
            <person name="Thomas B.C."/>
            <person name="Malmstrom R."/>
            <person name="Stieglmeier M."/>
            <person name="Klingl A."/>
            <person name="Woyke T."/>
            <person name="Ryan C.M."/>
            <person name="Banfield J.F."/>
        </authorList>
    </citation>
    <scope>NUCLEOTIDE SEQUENCE [LARGE SCALE GENOMIC DNA]</scope>
</reference>
<dbReference type="PROSITE" id="PS50106">
    <property type="entry name" value="PDZ"/>
    <property type="match status" value="1"/>
</dbReference>
<dbReference type="Gene3D" id="2.40.10.10">
    <property type="entry name" value="Trypsin-like serine proteases"/>
    <property type="match status" value="2"/>
</dbReference>
<keyword evidence="4" id="KW-0812">Transmembrane</keyword>
<evidence type="ECO:0000313" key="6">
    <source>
        <dbReference type="EMBL" id="PIS13847.1"/>
    </source>
</evidence>
<dbReference type="InterPro" id="IPR043504">
    <property type="entry name" value="Peptidase_S1_PA_chymotrypsin"/>
</dbReference>
<keyword evidence="2" id="KW-0645">Protease</keyword>
<dbReference type="InterPro" id="IPR001478">
    <property type="entry name" value="PDZ"/>
</dbReference>
<evidence type="ECO:0000256" key="4">
    <source>
        <dbReference type="SAM" id="Phobius"/>
    </source>
</evidence>
<comment type="caution">
    <text evidence="6">The sequence shown here is derived from an EMBL/GenBank/DDBJ whole genome shotgun (WGS) entry which is preliminary data.</text>
</comment>
<accession>A0A2H0WMG7</accession>
<dbReference type="Gene3D" id="2.30.42.10">
    <property type="match status" value="1"/>
</dbReference>
<evidence type="ECO:0000259" key="5">
    <source>
        <dbReference type="PROSITE" id="PS50106"/>
    </source>
</evidence>
<dbReference type="Pfam" id="PF13180">
    <property type="entry name" value="PDZ_2"/>
    <property type="match status" value="1"/>
</dbReference>
<dbReference type="InterPro" id="IPR036034">
    <property type="entry name" value="PDZ_sf"/>
</dbReference>
<dbReference type="PANTHER" id="PTHR43343:SF3">
    <property type="entry name" value="PROTEASE DO-LIKE 8, CHLOROPLASTIC"/>
    <property type="match status" value="1"/>
</dbReference>
<dbReference type="InterPro" id="IPR009003">
    <property type="entry name" value="Peptidase_S1_PA"/>
</dbReference>
<name>A0A2H0WMG7_9BACT</name>
<dbReference type="Proteomes" id="UP000230033">
    <property type="component" value="Unassembled WGS sequence"/>
</dbReference>